<accession>A0ABY6IUM5</accession>
<evidence type="ECO:0000256" key="2">
    <source>
        <dbReference type="ARBA" id="ARBA00022475"/>
    </source>
</evidence>
<evidence type="ECO:0000256" key="4">
    <source>
        <dbReference type="ARBA" id="ARBA00022989"/>
    </source>
</evidence>
<feature type="transmembrane region" description="Helical" evidence="6">
    <location>
        <begin position="214"/>
        <end position="232"/>
    </location>
</feature>
<protein>
    <submittedName>
        <fullName evidence="7">YihY/virulence factor BrkB family protein</fullName>
    </submittedName>
</protein>
<name>A0ABY6IUM5_9BACT</name>
<evidence type="ECO:0000256" key="1">
    <source>
        <dbReference type="ARBA" id="ARBA00004651"/>
    </source>
</evidence>
<keyword evidence="3 6" id="KW-0812">Transmembrane</keyword>
<dbReference type="EMBL" id="CP107006">
    <property type="protein sequence ID" value="UYQ91083.1"/>
    <property type="molecule type" value="Genomic_DNA"/>
</dbReference>
<reference evidence="7" key="1">
    <citation type="submission" date="2022-10" db="EMBL/GenBank/DDBJ databases">
        <title>Chitinophaga sp. nov., isolated from soil.</title>
        <authorList>
            <person name="Jeon C.O."/>
        </authorList>
    </citation>
    <scope>NUCLEOTIDE SEQUENCE</scope>
    <source>
        <strain evidence="7">R8</strain>
    </source>
</reference>
<comment type="subcellular location">
    <subcellularLocation>
        <location evidence="1">Cell membrane</location>
        <topology evidence="1">Multi-pass membrane protein</topology>
    </subcellularLocation>
</comment>
<evidence type="ECO:0000313" key="7">
    <source>
        <dbReference type="EMBL" id="UYQ91083.1"/>
    </source>
</evidence>
<dbReference type="PANTHER" id="PTHR30213:SF0">
    <property type="entry name" value="UPF0761 MEMBRANE PROTEIN YIHY"/>
    <property type="match status" value="1"/>
</dbReference>
<evidence type="ECO:0000256" key="6">
    <source>
        <dbReference type="SAM" id="Phobius"/>
    </source>
</evidence>
<evidence type="ECO:0000256" key="5">
    <source>
        <dbReference type="ARBA" id="ARBA00023136"/>
    </source>
</evidence>
<dbReference type="RefSeq" id="WP_264279565.1">
    <property type="nucleotide sequence ID" value="NZ_CP107006.1"/>
</dbReference>
<evidence type="ECO:0000313" key="8">
    <source>
        <dbReference type="Proteomes" id="UP001162741"/>
    </source>
</evidence>
<keyword evidence="4 6" id="KW-1133">Transmembrane helix</keyword>
<dbReference type="PANTHER" id="PTHR30213">
    <property type="entry name" value="INNER MEMBRANE PROTEIN YHJD"/>
    <property type="match status" value="1"/>
</dbReference>
<feature type="transmembrane region" description="Helical" evidence="6">
    <location>
        <begin position="168"/>
        <end position="188"/>
    </location>
</feature>
<feature type="transmembrane region" description="Helical" evidence="6">
    <location>
        <begin position="279"/>
        <end position="301"/>
    </location>
</feature>
<dbReference type="NCBIfam" id="TIGR00765">
    <property type="entry name" value="yihY_not_rbn"/>
    <property type="match status" value="1"/>
</dbReference>
<dbReference type="Proteomes" id="UP001162741">
    <property type="component" value="Chromosome"/>
</dbReference>
<evidence type="ECO:0000256" key="3">
    <source>
        <dbReference type="ARBA" id="ARBA00022692"/>
    </source>
</evidence>
<keyword evidence="5 6" id="KW-0472">Membrane</keyword>
<gene>
    <name evidence="7" type="ORF">MKQ68_13370</name>
</gene>
<organism evidence="7 8">
    <name type="scientific">Chitinophaga horti</name>
    <dbReference type="NCBI Taxonomy" id="2920382"/>
    <lineage>
        <taxon>Bacteria</taxon>
        <taxon>Pseudomonadati</taxon>
        <taxon>Bacteroidota</taxon>
        <taxon>Chitinophagia</taxon>
        <taxon>Chitinophagales</taxon>
        <taxon>Chitinophagaceae</taxon>
        <taxon>Chitinophaga</taxon>
    </lineage>
</organism>
<feature type="transmembrane region" description="Helical" evidence="6">
    <location>
        <begin position="127"/>
        <end position="147"/>
    </location>
</feature>
<sequence length="329" mass="38034">MANLKTRLLEWKPVTSVIQRSKTLVLPGFEGTPLYDVIVFFLKEVRDRSLTDRAQSISFSFLLALPPFLIFLFSLVPFIFLRFPVVSVTSIESTLYDLARSVTPDYQSYMIVHDLIYDFLYTQRTGLLSIAFLFGFYTSSNGIMGIMRSFDKDLPGFKKRKWWQARLTAIKLTSLLVLLLLITLVLIITQGKLMNFILQFIGIRDSFTRFLIDAARWLLIVLLFFSMIAMIYRFAPSTTKRWKFVTAGATFSTIVMILLTLAFSFFVTNFGRYNQIYGSIGTILVIMIWMYLNSFILLIGFELNTSIRTIKEIANERKEEKEEKIQGLS</sequence>
<dbReference type="InterPro" id="IPR017039">
    <property type="entry name" value="Virul_fac_BrkB"/>
</dbReference>
<keyword evidence="8" id="KW-1185">Reference proteome</keyword>
<dbReference type="PIRSF" id="PIRSF035875">
    <property type="entry name" value="RNase_BN"/>
    <property type="match status" value="1"/>
</dbReference>
<feature type="transmembrane region" description="Helical" evidence="6">
    <location>
        <begin position="56"/>
        <end position="80"/>
    </location>
</feature>
<keyword evidence="2" id="KW-1003">Cell membrane</keyword>
<dbReference type="Pfam" id="PF03631">
    <property type="entry name" value="Virul_fac_BrkB"/>
    <property type="match status" value="1"/>
</dbReference>
<proteinExistence type="predicted"/>
<feature type="transmembrane region" description="Helical" evidence="6">
    <location>
        <begin position="244"/>
        <end position="267"/>
    </location>
</feature>